<keyword evidence="2" id="KW-1185">Reference proteome</keyword>
<name>A0AA88DKR0_FICCA</name>
<reference evidence="1" key="1">
    <citation type="submission" date="2023-07" db="EMBL/GenBank/DDBJ databases">
        <title>draft genome sequence of fig (Ficus carica).</title>
        <authorList>
            <person name="Takahashi T."/>
            <person name="Nishimura K."/>
        </authorList>
    </citation>
    <scope>NUCLEOTIDE SEQUENCE</scope>
</reference>
<dbReference type="PANTHER" id="PTHR37383">
    <property type="entry name" value="OS01G0694200 PROTEIN"/>
    <property type="match status" value="1"/>
</dbReference>
<dbReference type="Gramene" id="FCD_00024471-RA">
    <property type="protein sequence ID" value="FCD_00024471-RA:cds"/>
    <property type="gene ID" value="FCD_00024471"/>
</dbReference>
<evidence type="ECO:0000313" key="2">
    <source>
        <dbReference type="Proteomes" id="UP001187192"/>
    </source>
</evidence>
<organism evidence="1 2">
    <name type="scientific">Ficus carica</name>
    <name type="common">Common fig</name>
    <dbReference type="NCBI Taxonomy" id="3494"/>
    <lineage>
        <taxon>Eukaryota</taxon>
        <taxon>Viridiplantae</taxon>
        <taxon>Streptophyta</taxon>
        <taxon>Embryophyta</taxon>
        <taxon>Tracheophyta</taxon>
        <taxon>Spermatophyta</taxon>
        <taxon>Magnoliopsida</taxon>
        <taxon>eudicotyledons</taxon>
        <taxon>Gunneridae</taxon>
        <taxon>Pentapetalae</taxon>
        <taxon>rosids</taxon>
        <taxon>fabids</taxon>
        <taxon>Rosales</taxon>
        <taxon>Moraceae</taxon>
        <taxon>Ficeae</taxon>
        <taxon>Ficus</taxon>
    </lineage>
</organism>
<accession>A0AA88DKR0</accession>
<sequence length="524" mass="56244">MVVVQASKLSLPNPSLSSPHITSLLFEPNSLSLALMHSDSSFSLYPSLSPLRLSSSLPPPQTIVPAPSSSSAFVLLQNPNSPDSLPLFVVSGPYAGGSRILLRFFVLQGRKLFARARVVCNQKDLQFVERSGVLVDSVHGVSVKLAGSVNFFAMHSVSGSKVWIFAVKLVGDEVVKLMRCAVVECSKPVFSITLSFGFLILGEENGVSIFNLSLLVKGKAKKAKNLQSNSNSDGRKSGLPNGVIGADVSDLCGKCEAVELEGSSERTCNCYLDGKNHRHVVSGILLTGTWVLLILSKALSFVKQRAIRLRQDSRKAGACFLAFSSKDVDASKSRMMMKAISIQALSPKKFLILDSAGHLHLLCWSNPVAGSDTTPHMQKLPQVMNAQKLAVLADSSIRTQTVWLSDGYHSLHVIAASDIVAVVNENDRTENEEKLMQISVVQAIFASEKIEEVIPLAANAILILGQGFLHLFSGCYGSLRCYVAESTSCGFLINFDSENAVENTALGGNRIGDLSDACLGGMLS</sequence>
<proteinExistence type="predicted"/>
<evidence type="ECO:0000313" key="1">
    <source>
        <dbReference type="EMBL" id="GMN57062.1"/>
    </source>
</evidence>
<dbReference type="Proteomes" id="UP001187192">
    <property type="component" value="Unassembled WGS sequence"/>
</dbReference>
<dbReference type="PANTHER" id="PTHR37383:SF1">
    <property type="entry name" value="OS01G0694200 PROTEIN"/>
    <property type="match status" value="1"/>
</dbReference>
<protein>
    <submittedName>
        <fullName evidence="1">Uncharacterized protein</fullName>
    </submittedName>
</protein>
<gene>
    <name evidence="1" type="ORF">TIFTF001_026162</name>
</gene>
<comment type="caution">
    <text evidence="1">The sequence shown here is derived from an EMBL/GenBank/DDBJ whole genome shotgun (WGS) entry which is preliminary data.</text>
</comment>
<dbReference type="AlphaFoldDB" id="A0AA88DKR0"/>
<dbReference type="EMBL" id="BTGU01000068">
    <property type="protein sequence ID" value="GMN57062.1"/>
    <property type="molecule type" value="Genomic_DNA"/>
</dbReference>